<dbReference type="Proteomes" id="UP000198922">
    <property type="component" value="Unassembled WGS sequence"/>
</dbReference>
<dbReference type="EMBL" id="FNAT01000005">
    <property type="protein sequence ID" value="SDE90214.1"/>
    <property type="molecule type" value="Genomic_DNA"/>
</dbReference>
<dbReference type="InterPro" id="IPR045622">
    <property type="entry name" value="DUF6441"/>
</dbReference>
<organism evidence="1 2">
    <name type="scientific">Limimaricola pyoseonensis</name>
    <dbReference type="NCBI Taxonomy" id="521013"/>
    <lineage>
        <taxon>Bacteria</taxon>
        <taxon>Pseudomonadati</taxon>
        <taxon>Pseudomonadota</taxon>
        <taxon>Alphaproteobacteria</taxon>
        <taxon>Rhodobacterales</taxon>
        <taxon>Paracoccaceae</taxon>
        <taxon>Limimaricola</taxon>
    </lineage>
</organism>
<sequence>MKLAIDSDLKSLSEQLAREYRAGERAVTLSMRQAGRDLQTRWREQVTVAGIGRRLVKSIRSEVYPKGTDSADAAAVVYTKAPKLIGAFDKGPLIKSKDGFWLAIPLPAAGRGFYGRRMTPLDWERRHGMPLRFIYRRGKSALLVADDARLTKRSGQARQKRGRRRRDGTLTGAQTVPIFVLVPQVKLRKRLDFKRDADQVGAGLPARIAANWRD</sequence>
<protein>
    <submittedName>
        <fullName evidence="1">Uncharacterized protein</fullName>
    </submittedName>
</protein>
<gene>
    <name evidence="1" type="ORF">SAMN04488567_2876</name>
</gene>
<dbReference type="Pfam" id="PF20039">
    <property type="entry name" value="DUF6441"/>
    <property type="match status" value="1"/>
</dbReference>
<proteinExistence type="predicted"/>
<evidence type="ECO:0000313" key="1">
    <source>
        <dbReference type="EMBL" id="SDE90214.1"/>
    </source>
</evidence>
<name>A0A1G7GQ25_9RHOB</name>
<reference evidence="2" key="1">
    <citation type="submission" date="2016-10" db="EMBL/GenBank/DDBJ databases">
        <authorList>
            <person name="Varghese N."/>
            <person name="Submissions S."/>
        </authorList>
    </citation>
    <scope>NUCLEOTIDE SEQUENCE [LARGE SCALE GENOMIC DNA]</scope>
    <source>
        <strain evidence="2">DSM 21424</strain>
    </source>
</reference>
<dbReference type="OrthoDB" id="7571212at2"/>
<dbReference type="AlphaFoldDB" id="A0A1G7GQ25"/>
<dbReference type="STRING" id="521013.SAMN04488567_2876"/>
<keyword evidence="2" id="KW-1185">Reference proteome</keyword>
<dbReference type="RefSeq" id="WP_090113131.1">
    <property type="nucleotide sequence ID" value="NZ_FNAT01000005.1"/>
</dbReference>
<evidence type="ECO:0000313" key="2">
    <source>
        <dbReference type="Proteomes" id="UP000198922"/>
    </source>
</evidence>
<accession>A0A1G7GQ25</accession>